<dbReference type="OMA" id="DVFEACF"/>
<evidence type="ECO:0000256" key="3">
    <source>
        <dbReference type="ARBA" id="ARBA00022692"/>
    </source>
</evidence>
<feature type="domain" description="GOLD" evidence="9">
    <location>
        <begin position="40"/>
        <end position="131"/>
    </location>
</feature>
<dbReference type="GO" id="GO:0006888">
    <property type="term" value="P:endoplasmic reticulum to Golgi vesicle-mediated transport"/>
    <property type="evidence" value="ECO:0007669"/>
    <property type="project" value="EnsemblFungi"/>
</dbReference>
<evidence type="ECO:0000256" key="6">
    <source>
        <dbReference type="ARBA" id="ARBA00023136"/>
    </source>
</evidence>
<evidence type="ECO:0000256" key="7">
    <source>
        <dbReference type="RuleBase" id="RU003827"/>
    </source>
</evidence>
<proteinExistence type="inferred from homology"/>
<keyword evidence="11" id="KW-1185">Reference proteome</keyword>
<comment type="caution">
    <text evidence="10">The sequence shown here is derived from an EMBL/GenBank/DDBJ whole genome shotgun (WGS) entry which is preliminary data.</text>
</comment>
<evidence type="ECO:0000256" key="1">
    <source>
        <dbReference type="ARBA" id="ARBA00004479"/>
    </source>
</evidence>
<evidence type="ECO:0000259" key="9">
    <source>
        <dbReference type="PROSITE" id="PS50866"/>
    </source>
</evidence>
<comment type="similarity">
    <text evidence="2 7">Belongs to the EMP24/GP25L family.</text>
</comment>
<name>M7NLW6_PNEMU</name>
<dbReference type="SMART" id="SM01190">
    <property type="entry name" value="EMP24_GP25L"/>
    <property type="match status" value="1"/>
</dbReference>
<dbReference type="Proteomes" id="UP000011958">
    <property type="component" value="Unassembled WGS sequence"/>
</dbReference>
<dbReference type="GO" id="GO:0030134">
    <property type="term" value="C:COPII-coated ER to Golgi transport vesicle"/>
    <property type="evidence" value="ECO:0007669"/>
    <property type="project" value="EnsemblFungi"/>
</dbReference>
<reference evidence="11" key="1">
    <citation type="journal article" date="2016" name="Nat. Commun.">
        <title>Genome analysis of three Pneumocystis species reveals adaptation mechanisms to life exclusively in mammalian hosts.</title>
        <authorList>
            <person name="Ma L."/>
            <person name="Chen Z."/>
            <person name="Huang D.W."/>
            <person name="Kutty G."/>
            <person name="Ishihara M."/>
            <person name="Wang H."/>
            <person name="Abouelleil A."/>
            <person name="Bishop L."/>
            <person name="Davey E."/>
            <person name="Deng R."/>
            <person name="Deng X."/>
            <person name="Fan L."/>
            <person name="Fantoni G."/>
            <person name="Fitzgerald M."/>
            <person name="Gogineni E."/>
            <person name="Goldberg J.M."/>
            <person name="Handley G."/>
            <person name="Hu X."/>
            <person name="Huber C."/>
            <person name="Jiao X."/>
            <person name="Jones K."/>
            <person name="Levin J.Z."/>
            <person name="Liu Y."/>
            <person name="Macdonald P."/>
            <person name="Melnikov A."/>
            <person name="Raley C."/>
            <person name="Sassi M."/>
            <person name="Sherman B.T."/>
            <person name="Song X."/>
            <person name="Sykes S."/>
            <person name="Tran B."/>
            <person name="Walsh L."/>
            <person name="Xia Y."/>
            <person name="Yang J."/>
            <person name="Young S."/>
            <person name="Zeng Q."/>
            <person name="Zheng X."/>
            <person name="Stephens R."/>
            <person name="Nusbaum C."/>
            <person name="Birren B.W."/>
            <person name="Azadi P."/>
            <person name="Lempicki R.A."/>
            <person name="Cuomo C.A."/>
            <person name="Kovacs J.A."/>
        </authorList>
    </citation>
    <scope>NUCLEOTIDE SEQUENCE [LARGE SCALE GENOMIC DNA]</scope>
    <source>
        <strain evidence="11">B123</strain>
    </source>
</reference>
<feature type="transmembrane region" description="Helical" evidence="8">
    <location>
        <begin position="191"/>
        <end position="211"/>
    </location>
</feature>
<dbReference type="GO" id="GO:0016020">
    <property type="term" value="C:membrane"/>
    <property type="evidence" value="ECO:0007669"/>
    <property type="project" value="UniProtKB-SubCell"/>
</dbReference>
<evidence type="ECO:0000313" key="11">
    <source>
        <dbReference type="Proteomes" id="UP000011958"/>
    </source>
</evidence>
<dbReference type="OrthoDB" id="759142at2759"/>
<dbReference type="EMBL" id="AFWA02000009">
    <property type="protein sequence ID" value="EMR09663.1"/>
    <property type="molecule type" value="Genomic_DNA"/>
</dbReference>
<dbReference type="HOGENOM" id="CLU_066963_3_0_1"/>
<evidence type="ECO:0000256" key="8">
    <source>
        <dbReference type="SAM" id="Phobius"/>
    </source>
</evidence>
<evidence type="ECO:0000256" key="5">
    <source>
        <dbReference type="ARBA" id="ARBA00022989"/>
    </source>
</evidence>
<dbReference type="AlphaFoldDB" id="M7NLW6"/>
<dbReference type="InterPro" id="IPR009038">
    <property type="entry name" value="GOLD_dom"/>
</dbReference>
<evidence type="ECO:0000313" key="10">
    <source>
        <dbReference type="EMBL" id="EMR09663.1"/>
    </source>
</evidence>
<organism evidence="10 11">
    <name type="scientific">Pneumocystis murina (strain B123)</name>
    <name type="common">Mouse pneumocystis pneumonia agent</name>
    <name type="synonym">Pneumocystis carinii f. sp. muris</name>
    <dbReference type="NCBI Taxonomy" id="1069680"/>
    <lineage>
        <taxon>Eukaryota</taxon>
        <taxon>Fungi</taxon>
        <taxon>Dikarya</taxon>
        <taxon>Ascomycota</taxon>
        <taxon>Taphrinomycotina</taxon>
        <taxon>Pneumocystomycetes</taxon>
        <taxon>Pneumocystaceae</taxon>
        <taxon>Pneumocystis</taxon>
    </lineage>
</organism>
<gene>
    <name evidence="10" type="ORF">PNEG_01853</name>
</gene>
<keyword evidence="5 8" id="KW-1133">Transmembrane helix</keyword>
<dbReference type="PANTHER" id="PTHR22811">
    <property type="entry name" value="TRANSMEMBRANE EMP24 DOMAIN-CONTAINING PROTEIN"/>
    <property type="match status" value="1"/>
</dbReference>
<dbReference type="VEuPathDB" id="FungiDB:PNEG_01853"/>
<sequence length="221" mass="25546">MFLFARIQVLLSLILFFSAFASVFSLMFDIIAMPKNIENNRCIRTYVPADTLVTIHVNVFGSLNDGQKVNMTITDIAGNKYGHSREIIGQRKIVLTTNNESTIIVCLNNVLLDGFDSTFNHFRSVELNINKGADALNWNEIEIQKHLKPIEVELLRIEGISKEIAKEMNYMERREQKMRDINESTNDRVKYYGLGFMISLVILGVCEIVYLRRFFQRKQLI</sequence>
<dbReference type="RefSeq" id="XP_007873824.1">
    <property type="nucleotide sequence ID" value="XM_007875633.1"/>
</dbReference>
<accession>M7NLW6</accession>
<comment type="subcellular location">
    <subcellularLocation>
        <location evidence="1 7">Membrane</location>
        <topology evidence="1 7">Single-pass type I membrane protein</topology>
    </subcellularLocation>
</comment>
<evidence type="ECO:0000256" key="4">
    <source>
        <dbReference type="ARBA" id="ARBA00022729"/>
    </source>
</evidence>
<keyword evidence="3 7" id="KW-0812">Transmembrane</keyword>
<dbReference type="eggNOG" id="KOG1691">
    <property type="taxonomic scope" value="Eukaryota"/>
</dbReference>
<protein>
    <recommendedName>
        <fullName evidence="9">GOLD domain-containing protein</fullName>
    </recommendedName>
</protein>
<keyword evidence="6 8" id="KW-0472">Membrane</keyword>
<dbReference type="GeneID" id="19895547"/>
<dbReference type="Pfam" id="PF01105">
    <property type="entry name" value="EMP24_GP25L"/>
    <property type="match status" value="1"/>
</dbReference>
<dbReference type="STRING" id="1069680.M7NLW6"/>
<evidence type="ECO:0000256" key="2">
    <source>
        <dbReference type="ARBA" id="ARBA00007104"/>
    </source>
</evidence>
<keyword evidence="4" id="KW-0732">Signal</keyword>
<dbReference type="InterPro" id="IPR015720">
    <property type="entry name" value="Emp24-like"/>
</dbReference>
<dbReference type="PROSITE" id="PS50866">
    <property type="entry name" value="GOLD"/>
    <property type="match status" value="1"/>
</dbReference>